<proteinExistence type="predicted"/>
<name>A0A8S5NL06_9CAUD</name>
<protein>
    <submittedName>
        <fullName evidence="1">Uncharacterized protein</fullName>
    </submittedName>
</protein>
<reference evidence="1" key="1">
    <citation type="journal article" date="2021" name="Proc. Natl. Acad. Sci. U.S.A.">
        <title>A Catalog of Tens of Thousands of Viruses from Human Metagenomes Reveals Hidden Associations with Chronic Diseases.</title>
        <authorList>
            <person name="Tisza M.J."/>
            <person name="Buck C.B."/>
        </authorList>
    </citation>
    <scope>NUCLEOTIDE SEQUENCE</scope>
    <source>
        <strain evidence="1">CtK0l2</strain>
    </source>
</reference>
<accession>A0A8S5NL06</accession>
<dbReference type="EMBL" id="BK015181">
    <property type="protein sequence ID" value="DAD94763.1"/>
    <property type="molecule type" value="Genomic_DNA"/>
</dbReference>
<sequence>MAYSSTNMSHPLYGFNKQDKNDIITVGVTEEIRPSVRLKANRRIAVDTGTEVGFDANKVPQDQINCGPIKCLNTGTLFVKHANKKAKVRYQIRSHPDKYALGFNMIYLNLPKAGTYTLRAKVSDYADATQTNSFTYAYKFAVTAPGEVLRTVDFTDIVSLNDTANGGGQTGTGWYPEFKNGKLTGKPSAKSAGITISYEVEASADTELEETAQIGFSSIYIVGDRSELRKFSNVLLSCLTSFTHNVSVPASDARCFGRQYDAEQIEVTKEITATTTSANDYWLNPLESVSNLVTSGIPQTDTYVVDEVTVDGKKYGEIYLPDLYFGDCNTIIISLDRCESTYLSMLPVSPGVSLRADEFIVITDQKLATPRGTVLVSEDYIGEEVLVTYNAEREVELIVANDKRLDKTHFRVTQHVKDTKGNDRYYVFNNVLITENSREYGTDSEVTLSLTLTISRDDNGNFYEVRKDSGDLA</sequence>
<organism evidence="1">
    <name type="scientific">Siphoviridae sp. ctK0l2</name>
    <dbReference type="NCBI Taxonomy" id="2826243"/>
    <lineage>
        <taxon>Viruses</taxon>
        <taxon>Duplodnaviria</taxon>
        <taxon>Heunggongvirae</taxon>
        <taxon>Uroviricota</taxon>
        <taxon>Caudoviricetes</taxon>
    </lineage>
</organism>
<evidence type="ECO:0000313" key="1">
    <source>
        <dbReference type="EMBL" id="DAD94763.1"/>
    </source>
</evidence>